<dbReference type="EMBL" id="JAUEPO010000005">
    <property type="protein sequence ID" value="KAK3321329.1"/>
    <property type="molecule type" value="Genomic_DNA"/>
</dbReference>
<protein>
    <recommendedName>
        <fullName evidence="2">DUF7580 domain-containing protein</fullName>
    </recommendedName>
</protein>
<reference evidence="3" key="2">
    <citation type="submission" date="2023-06" db="EMBL/GenBank/DDBJ databases">
        <authorList>
            <consortium name="Lawrence Berkeley National Laboratory"/>
            <person name="Haridas S."/>
            <person name="Hensen N."/>
            <person name="Bonometti L."/>
            <person name="Westerberg I."/>
            <person name="Brannstrom I.O."/>
            <person name="Guillou S."/>
            <person name="Cros-Aarteil S."/>
            <person name="Calhoun S."/>
            <person name="Kuo A."/>
            <person name="Mondo S."/>
            <person name="Pangilinan J."/>
            <person name="Riley R."/>
            <person name="Labutti K."/>
            <person name="Andreopoulos B."/>
            <person name="Lipzen A."/>
            <person name="Chen C."/>
            <person name="Yanf M."/>
            <person name="Daum C."/>
            <person name="Ng V."/>
            <person name="Clum A."/>
            <person name="Steindorff A."/>
            <person name="Ohm R."/>
            <person name="Martin F."/>
            <person name="Silar P."/>
            <person name="Natvig D."/>
            <person name="Lalanne C."/>
            <person name="Gautier V."/>
            <person name="Ament-Velasquez S.L."/>
            <person name="Kruys A."/>
            <person name="Hutchinson M.I."/>
            <person name="Powell A.J."/>
            <person name="Barry K."/>
            <person name="Miller A.N."/>
            <person name="Grigoriev I.V."/>
            <person name="Debuchy R."/>
            <person name="Gladieux P."/>
            <person name="Thoren M.H."/>
            <person name="Johannesson H."/>
        </authorList>
    </citation>
    <scope>NUCLEOTIDE SEQUENCE</scope>
    <source>
        <strain evidence="3">SMH4131-1</strain>
    </source>
</reference>
<evidence type="ECO:0000259" key="2">
    <source>
        <dbReference type="Pfam" id="PF24476"/>
    </source>
</evidence>
<evidence type="ECO:0000313" key="3">
    <source>
        <dbReference type="EMBL" id="KAK3321329.1"/>
    </source>
</evidence>
<reference evidence="3" key="1">
    <citation type="journal article" date="2023" name="Mol. Phylogenet. Evol.">
        <title>Genome-scale phylogeny and comparative genomics of the fungal order Sordariales.</title>
        <authorList>
            <person name="Hensen N."/>
            <person name="Bonometti L."/>
            <person name="Westerberg I."/>
            <person name="Brannstrom I.O."/>
            <person name="Guillou S."/>
            <person name="Cros-Aarteil S."/>
            <person name="Calhoun S."/>
            <person name="Haridas S."/>
            <person name="Kuo A."/>
            <person name="Mondo S."/>
            <person name="Pangilinan J."/>
            <person name="Riley R."/>
            <person name="LaButti K."/>
            <person name="Andreopoulos B."/>
            <person name="Lipzen A."/>
            <person name="Chen C."/>
            <person name="Yan M."/>
            <person name="Daum C."/>
            <person name="Ng V."/>
            <person name="Clum A."/>
            <person name="Steindorff A."/>
            <person name="Ohm R.A."/>
            <person name="Martin F."/>
            <person name="Silar P."/>
            <person name="Natvig D.O."/>
            <person name="Lalanne C."/>
            <person name="Gautier V."/>
            <person name="Ament-Velasquez S.L."/>
            <person name="Kruys A."/>
            <person name="Hutchinson M.I."/>
            <person name="Powell A.J."/>
            <person name="Barry K."/>
            <person name="Miller A.N."/>
            <person name="Grigoriev I.V."/>
            <person name="Debuchy R."/>
            <person name="Gladieux P."/>
            <person name="Hiltunen Thoren M."/>
            <person name="Johannesson H."/>
        </authorList>
    </citation>
    <scope>NUCLEOTIDE SEQUENCE</scope>
    <source>
        <strain evidence="3">SMH4131-1</strain>
    </source>
</reference>
<comment type="caution">
    <text evidence="3">The sequence shown here is derived from an EMBL/GenBank/DDBJ whole genome shotgun (WGS) entry which is preliminary data.</text>
</comment>
<dbReference type="AlphaFoldDB" id="A0AAE0IAH5"/>
<dbReference type="InterPro" id="IPR056002">
    <property type="entry name" value="DUF7580"/>
</dbReference>
<evidence type="ECO:0000313" key="4">
    <source>
        <dbReference type="Proteomes" id="UP001286456"/>
    </source>
</evidence>
<dbReference type="Proteomes" id="UP001286456">
    <property type="component" value="Unassembled WGS sequence"/>
</dbReference>
<keyword evidence="4" id="KW-1185">Reference proteome</keyword>
<feature type="domain" description="DUF7580" evidence="2">
    <location>
        <begin position="418"/>
        <end position="602"/>
    </location>
</feature>
<evidence type="ECO:0000256" key="1">
    <source>
        <dbReference type="SAM" id="MobiDB-lite"/>
    </source>
</evidence>
<dbReference type="PANTHER" id="PTHR35186">
    <property type="entry name" value="ANK_REP_REGION DOMAIN-CONTAINING PROTEIN"/>
    <property type="match status" value="1"/>
</dbReference>
<proteinExistence type="predicted"/>
<organism evidence="3 4">
    <name type="scientific">Cercophora scortea</name>
    <dbReference type="NCBI Taxonomy" id="314031"/>
    <lineage>
        <taxon>Eukaryota</taxon>
        <taxon>Fungi</taxon>
        <taxon>Dikarya</taxon>
        <taxon>Ascomycota</taxon>
        <taxon>Pezizomycotina</taxon>
        <taxon>Sordariomycetes</taxon>
        <taxon>Sordariomycetidae</taxon>
        <taxon>Sordariales</taxon>
        <taxon>Lasiosphaeriaceae</taxon>
        <taxon>Cercophora</taxon>
    </lineage>
</organism>
<gene>
    <name evidence="3" type="ORF">B0T19DRAFT_487683</name>
</gene>
<dbReference type="PANTHER" id="PTHR35186:SF4">
    <property type="entry name" value="PRION-INHIBITION AND PROPAGATION HELO DOMAIN-CONTAINING PROTEIN"/>
    <property type="match status" value="1"/>
</dbReference>
<name>A0AAE0IAH5_9PEZI</name>
<feature type="region of interest" description="Disordered" evidence="1">
    <location>
        <begin position="291"/>
        <end position="310"/>
    </location>
</feature>
<accession>A0AAE0IAH5</accession>
<dbReference type="Pfam" id="PF24476">
    <property type="entry name" value="DUF7580"/>
    <property type="match status" value="1"/>
</dbReference>
<sequence length="640" mass="70584">MSGALMLVDAVLGGLSMTTKAYERYRELSVTISDFRHAPRELSNIQVTVNAQHLRFEDGAGRLRSAIEKNRESIESWTSSQSEAVSGSPTDSILQRDFENCRRLMNQIADSLNSTRKQLSAIGMEIQEIPSVTTPCPLKDNTVSQKIKLGNRVKFALGKKSELKNRIEELRSLNSDFYSGVSRIIENINEIQGRPTAIPDISLTQPKRPITSINLVERCQQIRLASNHLYDTLAARWSCSSHQRHSASVVCVDGYESTHNHPVRFDFAVSPGAPNSQPLWLEIECLNSSGNLTEPATDPPKTTPGPLDGLDAALSNVLMISMSPTSKPKKPKVHFQDPSTPGPSEPSRLPADPRTGNGPRESGSTQPQTEAQSPDLVLIREFCAHFTTQSQAVQSQPRCLGHLGGHYLQKFYLPPLTRQYTGEPQSLASIISSANEHSARHSLPITHVLQVASSLAIAILQLYSTPWLPQSWQSHDINFYSQGNLSGGDAEMRLSSPHFQVQLERSIQNTTSNGHEDPTSVAQQPCIDPLSGAAQTQNLGLLFRFGIVLLELGFSRPWQGLMERGSSSLPPSEQSSYHVAEQLCKELKNMPKYQRIVRQCIKRGQCSKGPRTGLDNEDLRFLADAGIALKVSENGLRECL</sequence>
<feature type="compositionally biased region" description="Polar residues" evidence="1">
    <location>
        <begin position="362"/>
        <end position="372"/>
    </location>
</feature>
<feature type="region of interest" description="Disordered" evidence="1">
    <location>
        <begin position="322"/>
        <end position="372"/>
    </location>
</feature>